<dbReference type="NCBIfam" id="TIGR02937">
    <property type="entry name" value="sigma70-ECF"/>
    <property type="match status" value="1"/>
</dbReference>
<reference evidence="7 8" key="1">
    <citation type="submission" date="2013-07" db="EMBL/GenBank/DDBJ databases">
        <title>Completed genome of Sphingomonas sanxanigenens NX02.</title>
        <authorList>
            <person name="Ma T."/>
            <person name="Huang H."/>
            <person name="Wu M."/>
            <person name="Li X."/>
            <person name="Li G."/>
        </authorList>
    </citation>
    <scope>NUCLEOTIDE SEQUENCE [LARGE SCALE GENOMIC DNA]</scope>
    <source>
        <strain evidence="7 8">NX02</strain>
    </source>
</reference>
<feature type="domain" description="RNA polymerase sigma-70 region 2" evidence="5">
    <location>
        <begin position="13"/>
        <end position="74"/>
    </location>
</feature>
<dbReference type="InterPro" id="IPR013249">
    <property type="entry name" value="RNA_pol_sigma70_r4_t2"/>
</dbReference>
<name>W0AKK1_9SPHN</name>
<dbReference type="Proteomes" id="UP000018851">
    <property type="component" value="Chromosome"/>
</dbReference>
<evidence type="ECO:0000259" key="6">
    <source>
        <dbReference type="Pfam" id="PF08281"/>
    </source>
</evidence>
<evidence type="ECO:0000256" key="3">
    <source>
        <dbReference type="ARBA" id="ARBA00023082"/>
    </source>
</evidence>
<evidence type="ECO:0000256" key="2">
    <source>
        <dbReference type="ARBA" id="ARBA00023015"/>
    </source>
</evidence>
<dbReference type="InterPro" id="IPR007627">
    <property type="entry name" value="RNA_pol_sigma70_r2"/>
</dbReference>
<dbReference type="Pfam" id="PF08281">
    <property type="entry name" value="Sigma70_r4_2"/>
    <property type="match status" value="1"/>
</dbReference>
<dbReference type="Gene3D" id="1.10.1740.10">
    <property type="match status" value="1"/>
</dbReference>
<dbReference type="OrthoDB" id="7447094at2"/>
<dbReference type="PANTHER" id="PTHR43133:SF63">
    <property type="entry name" value="RNA POLYMERASE SIGMA FACTOR FECI-RELATED"/>
    <property type="match status" value="1"/>
</dbReference>
<keyword evidence="3" id="KW-0731">Sigma factor</keyword>
<dbReference type="GO" id="GO:0016987">
    <property type="term" value="F:sigma factor activity"/>
    <property type="evidence" value="ECO:0007669"/>
    <property type="project" value="UniProtKB-KW"/>
</dbReference>
<organism evidence="7 8">
    <name type="scientific">Sphingomonas sanxanigenens DSM 19645 = NX02</name>
    <dbReference type="NCBI Taxonomy" id="1123269"/>
    <lineage>
        <taxon>Bacteria</taxon>
        <taxon>Pseudomonadati</taxon>
        <taxon>Pseudomonadota</taxon>
        <taxon>Alphaproteobacteria</taxon>
        <taxon>Sphingomonadales</taxon>
        <taxon>Sphingomonadaceae</taxon>
        <taxon>Sphingomonas</taxon>
    </lineage>
</organism>
<gene>
    <name evidence="7" type="ORF">NX02_26180</name>
</gene>
<proteinExistence type="inferred from homology"/>
<dbReference type="Gene3D" id="1.10.10.10">
    <property type="entry name" value="Winged helix-like DNA-binding domain superfamily/Winged helix DNA-binding domain"/>
    <property type="match status" value="1"/>
</dbReference>
<accession>W0AKK1</accession>
<dbReference type="PATRIC" id="fig|1123269.5.peg.5133"/>
<dbReference type="HOGENOM" id="CLU_047691_12_3_5"/>
<sequence>MSGGGLQAVFMAQRPALLRFLRARGAGEEAEDLLQDLWLKLEGGPPAVPVAEPLAYLYRAADNLMLDRRRSAVRRIAREDAWGEAVDGAEPGVSDTPSAERVLAGRDELRRVQAALDALGERTSAIFRRHRVDGIGQRDIATESGISLSAVEKHLQKAYRALAMLKADSENPEQRDAG</sequence>
<keyword evidence="8" id="KW-1185">Reference proteome</keyword>
<dbReference type="InterPro" id="IPR013325">
    <property type="entry name" value="RNA_pol_sigma_r2"/>
</dbReference>
<dbReference type="KEGG" id="ssan:NX02_26180"/>
<dbReference type="PANTHER" id="PTHR43133">
    <property type="entry name" value="RNA POLYMERASE ECF-TYPE SIGMA FACTO"/>
    <property type="match status" value="1"/>
</dbReference>
<evidence type="ECO:0000313" key="8">
    <source>
        <dbReference type="Proteomes" id="UP000018851"/>
    </source>
</evidence>
<evidence type="ECO:0000259" key="5">
    <source>
        <dbReference type="Pfam" id="PF04542"/>
    </source>
</evidence>
<dbReference type="SUPFAM" id="SSF88946">
    <property type="entry name" value="Sigma2 domain of RNA polymerase sigma factors"/>
    <property type="match status" value="1"/>
</dbReference>
<dbReference type="GO" id="GO:0006352">
    <property type="term" value="P:DNA-templated transcription initiation"/>
    <property type="evidence" value="ECO:0007669"/>
    <property type="project" value="InterPro"/>
</dbReference>
<dbReference type="STRING" id="1123269.NX02_26180"/>
<dbReference type="InterPro" id="IPR013324">
    <property type="entry name" value="RNA_pol_sigma_r3/r4-like"/>
</dbReference>
<dbReference type="SUPFAM" id="SSF88659">
    <property type="entry name" value="Sigma3 and sigma4 domains of RNA polymerase sigma factors"/>
    <property type="match status" value="1"/>
</dbReference>
<dbReference type="EMBL" id="CP006644">
    <property type="protein sequence ID" value="AHE56833.1"/>
    <property type="molecule type" value="Genomic_DNA"/>
</dbReference>
<evidence type="ECO:0000256" key="4">
    <source>
        <dbReference type="ARBA" id="ARBA00023163"/>
    </source>
</evidence>
<dbReference type="eggNOG" id="COG1595">
    <property type="taxonomic scope" value="Bacteria"/>
</dbReference>
<evidence type="ECO:0000256" key="1">
    <source>
        <dbReference type="ARBA" id="ARBA00010641"/>
    </source>
</evidence>
<dbReference type="InterPro" id="IPR014284">
    <property type="entry name" value="RNA_pol_sigma-70_dom"/>
</dbReference>
<evidence type="ECO:0000313" key="7">
    <source>
        <dbReference type="EMBL" id="AHE56833.1"/>
    </source>
</evidence>
<dbReference type="GO" id="GO:0003677">
    <property type="term" value="F:DNA binding"/>
    <property type="evidence" value="ECO:0007669"/>
    <property type="project" value="InterPro"/>
</dbReference>
<protein>
    <submittedName>
        <fullName evidence="7">Uncharacterized protein</fullName>
    </submittedName>
</protein>
<dbReference type="Pfam" id="PF04542">
    <property type="entry name" value="Sigma70_r2"/>
    <property type="match status" value="1"/>
</dbReference>
<comment type="similarity">
    <text evidence="1">Belongs to the sigma-70 factor family. ECF subfamily.</text>
</comment>
<dbReference type="AlphaFoldDB" id="W0AKK1"/>
<dbReference type="InterPro" id="IPR039425">
    <property type="entry name" value="RNA_pol_sigma-70-like"/>
</dbReference>
<dbReference type="InterPro" id="IPR036388">
    <property type="entry name" value="WH-like_DNA-bd_sf"/>
</dbReference>
<feature type="domain" description="RNA polymerase sigma factor 70 region 4 type 2" evidence="6">
    <location>
        <begin position="110"/>
        <end position="162"/>
    </location>
</feature>
<keyword evidence="4" id="KW-0804">Transcription</keyword>
<keyword evidence="2" id="KW-0805">Transcription regulation</keyword>
<dbReference type="RefSeq" id="WP_025294935.1">
    <property type="nucleotide sequence ID" value="NZ_CP006644.1"/>
</dbReference>